<feature type="compositionally biased region" description="Low complexity" evidence="1">
    <location>
        <begin position="84"/>
        <end position="108"/>
    </location>
</feature>
<feature type="chain" id="PRO_5046026653" description="PKD/Chitinase domain-containing protein" evidence="2">
    <location>
        <begin position="24"/>
        <end position="819"/>
    </location>
</feature>
<keyword evidence="2" id="KW-0732">Signal</keyword>
<dbReference type="SMART" id="SM00089">
    <property type="entry name" value="PKD"/>
    <property type="match status" value="1"/>
</dbReference>
<evidence type="ECO:0000313" key="4">
    <source>
        <dbReference type="EMBL" id="GIO65377.1"/>
    </source>
</evidence>
<dbReference type="SUPFAM" id="SSF49299">
    <property type="entry name" value="PKD domain"/>
    <property type="match status" value="2"/>
</dbReference>
<accession>A0ABQ4LQ43</accession>
<evidence type="ECO:0000259" key="3">
    <source>
        <dbReference type="SMART" id="SM00089"/>
    </source>
</evidence>
<feature type="region of interest" description="Disordered" evidence="1">
    <location>
        <begin position="48"/>
        <end position="191"/>
    </location>
</feature>
<dbReference type="EMBL" id="BORW01000001">
    <property type="protein sequence ID" value="GIO65377.1"/>
    <property type="molecule type" value="Genomic_DNA"/>
</dbReference>
<feature type="domain" description="PKD/Chitinase" evidence="3">
    <location>
        <begin position="402"/>
        <end position="474"/>
    </location>
</feature>
<comment type="caution">
    <text evidence="4">The sequence shown here is derived from an EMBL/GenBank/DDBJ whole genome shotgun (WGS) entry which is preliminary data.</text>
</comment>
<feature type="compositionally biased region" description="Polar residues" evidence="1">
    <location>
        <begin position="109"/>
        <end position="133"/>
    </location>
</feature>
<dbReference type="Gene3D" id="2.60.40.10">
    <property type="entry name" value="Immunoglobulins"/>
    <property type="match status" value="1"/>
</dbReference>
<sequence>MNFKKLTMIAVLAAAQTALVVPAAGAEGAGTGSIETVQNFTMNAADGASGVQQDGGQAAGMASNSLSGDQKNEVAGKEQAVTEGTTNQATTNQGTTNQGTTNQGATGQSTPGTTNGTPADNSGKTEDAQTGNVQPGDAQTDPASQNGSKNASDPTGEQGDDKSTGDVNGQTGTVTDQGQSGGTPVTFSDPLQAGPDQLILMMNSNKMYQNGKLYLAGQPMAVKNGVSYVAIRAMVERAGLKLTYDNKTKETIIMKDGKELRFKTNSNVYRVDGVPTNMKGPAYQQKNVFMVPLTSITQALNIPYTVDQPNKRVILTLSSKPVAAFTVSPKDIFAGETTVTYTTQTKVADGREIVDERWEGKEDVFQEPGQHTITHYVQDSSGQWSEPYTVTVNVLKPNEPPVANFTTDKEEYKMGEKVTITDLSTDDEDAIVSREWLNGRKAFFTPGPVTIRLIVTDKHGATSEFQKTINITNETLYTEDQFNKLFTDVGDKFTFDGSQVPSWKNLQYQISSEASTLIRSNSPETVYQEGILYRETGLGATRFMIHHVNSTGKNMKLYVIATNTYTDAPAQLTFENFGMGGPNPYPTLTGKVSTERYFQTMQNQSARQVVTLAPGESKVIMPDISKIKMKQGDTISVLSDAFSDLPIQYTFIMIDENKDPLKTLPFLTNLERDVHNRGTYPDSTRLIRYDDVVGDTPSRLVLGDDNQDPNLRGLDGIYGTEASNAGNFGVLYKITLSRVAPHTLITLNPRGGLYTGVVLVNGQPVQVAKNVSVNAPHEASVLYRTGNGEENVEIWYTAASGSNLPINLLFTPLPEVKTP</sequence>
<dbReference type="Pfam" id="PF07833">
    <property type="entry name" value="Cu_amine_oxidN1"/>
    <property type="match status" value="1"/>
</dbReference>
<dbReference type="InterPro" id="IPR013783">
    <property type="entry name" value="Ig-like_fold"/>
</dbReference>
<dbReference type="Proteomes" id="UP000680638">
    <property type="component" value="Unassembled WGS sequence"/>
</dbReference>
<feature type="compositionally biased region" description="Polar residues" evidence="1">
    <location>
        <begin position="165"/>
        <end position="186"/>
    </location>
</feature>
<gene>
    <name evidence="4" type="ORF">J21TS3_01980</name>
</gene>
<dbReference type="SUPFAM" id="SSF55383">
    <property type="entry name" value="Copper amine oxidase, domain N"/>
    <property type="match status" value="1"/>
</dbReference>
<dbReference type="RefSeq" id="WP_212946965.1">
    <property type="nucleotide sequence ID" value="NZ_BORW01000001.1"/>
</dbReference>
<dbReference type="InterPro" id="IPR036582">
    <property type="entry name" value="Mao_N_sf"/>
</dbReference>
<evidence type="ECO:0000256" key="2">
    <source>
        <dbReference type="SAM" id="SignalP"/>
    </source>
</evidence>
<evidence type="ECO:0000256" key="1">
    <source>
        <dbReference type="SAM" id="MobiDB-lite"/>
    </source>
</evidence>
<name>A0ABQ4LQ43_9BACL</name>
<keyword evidence="5" id="KW-1185">Reference proteome</keyword>
<dbReference type="InterPro" id="IPR012854">
    <property type="entry name" value="Cu_amine_oxidase-like_N"/>
</dbReference>
<dbReference type="InterPro" id="IPR022409">
    <property type="entry name" value="PKD/Chitinase_dom"/>
</dbReference>
<feature type="compositionally biased region" description="Polar residues" evidence="1">
    <location>
        <begin position="141"/>
        <end position="155"/>
    </location>
</feature>
<proteinExistence type="predicted"/>
<evidence type="ECO:0000313" key="5">
    <source>
        <dbReference type="Proteomes" id="UP000680638"/>
    </source>
</evidence>
<feature type="signal peptide" evidence="2">
    <location>
        <begin position="1"/>
        <end position="23"/>
    </location>
</feature>
<protein>
    <recommendedName>
        <fullName evidence="3">PKD/Chitinase domain-containing protein</fullName>
    </recommendedName>
</protein>
<dbReference type="InterPro" id="IPR035986">
    <property type="entry name" value="PKD_dom_sf"/>
</dbReference>
<reference evidence="4 5" key="1">
    <citation type="submission" date="2021-03" db="EMBL/GenBank/DDBJ databases">
        <title>Antimicrobial resistance genes in bacteria isolated from Japanese honey, and their potential for conferring macrolide and lincosamide resistance in the American foulbrood pathogen Paenibacillus larvae.</title>
        <authorList>
            <person name="Okamoto M."/>
            <person name="Kumagai M."/>
            <person name="Kanamori H."/>
            <person name="Takamatsu D."/>
        </authorList>
    </citation>
    <scope>NUCLEOTIDE SEQUENCE [LARGE SCALE GENOMIC DNA]</scope>
    <source>
        <strain evidence="4 5">J21TS3</strain>
    </source>
</reference>
<dbReference type="Gene3D" id="3.30.457.10">
    <property type="entry name" value="Copper amine oxidase-like, N-terminal domain"/>
    <property type="match status" value="1"/>
</dbReference>
<organism evidence="4 5">
    <name type="scientific">Paenibacillus cookii</name>
    <dbReference type="NCBI Taxonomy" id="157839"/>
    <lineage>
        <taxon>Bacteria</taxon>
        <taxon>Bacillati</taxon>
        <taxon>Bacillota</taxon>
        <taxon>Bacilli</taxon>
        <taxon>Bacillales</taxon>
        <taxon>Paenibacillaceae</taxon>
        <taxon>Paenibacillus</taxon>
    </lineage>
</organism>